<evidence type="ECO:0000256" key="1">
    <source>
        <dbReference type="SAM" id="MobiDB-lite"/>
    </source>
</evidence>
<dbReference type="AlphaFoldDB" id="A0A9Q0AUN3"/>
<dbReference type="PANTHER" id="PTHR45737">
    <property type="entry name" value="VON WILLEBRAND FACTOR A DOMAIN-CONTAINING PROTEIN 5A"/>
    <property type="match status" value="1"/>
</dbReference>
<dbReference type="SMART" id="SM00609">
    <property type="entry name" value="VIT"/>
    <property type="match status" value="1"/>
</dbReference>
<feature type="domain" description="VIT" evidence="3">
    <location>
        <begin position="6"/>
        <end position="136"/>
    </location>
</feature>
<dbReference type="PANTHER" id="PTHR45737:SF6">
    <property type="entry name" value="VON WILLEBRAND FACTOR A DOMAIN-CONTAINING PROTEIN 5A"/>
    <property type="match status" value="1"/>
</dbReference>
<feature type="region of interest" description="Disordered" evidence="1">
    <location>
        <begin position="723"/>
        <end position="748"/>
    </location>
</feature>
<dbReference type="EMBL" id="JAFIMR010000003">
    <property type="protein sequence ID" value="KAI1879873.1"/>
    <property type="molecule type" value="Genomic_DNA"/>
</dbReference>
<dbReference type="Pfam" id="PF08487">
    <property type="entry name" value="VIT"/>
    <property type="match status" value="1"/>
</dbReference>
<evidence type="ECO:0000313" key="4">
    <source>
        <dbReference type="EMBL" id="KAI1879873.1"/>
    </source>
</evidence>
<organism evidence="4 5">
    <name type="scientific">Neoarthrinium moseri</name>
    <dbReference type="NCBI Taxonomy" id="1658444"/>
    <lineage>
        <taxon>Eukaryota</taxon>
        <taxon>Fungi</taxon>
        <taxon>Dikarya</taxon>
        <taxon>Ascomycota</taxon>
        <taxon>Pezizomycotina</taxon>
        <taxon>Sordariomycetes</taxon>
        <taxon>Xylariomycetidae</taxon>
        <taxon>Amphisphaeriales</taxon>
        <taxon>Apiosporaceae</taxon>
        <taxon>Neoarthrinium</taxon>
    </lineage>
</organism>
<dbReference type="Pfam" id="PF13768">
    <property type="entry name" value="VWA_3"/>
    <property type="match status" value="1"/>
</dbReference>
<protein>
    <submittedName>
        <fullName evidence="4">Uncharacterized protein</fullName>
    </submittedName>
</protein>
<proteinExistence type="predicted"/>
<evidence type="ECO:0000313" key="5">
    <source>
        <dbReference type="Proteomes" id="UP000829685"/>
    </source>
</evidence>
<dbReference type="SUPFAM" id="SSF53300">
    <property type="entry name" value="vWA-like"/>
    <property type="match status" value="1"/>
</dbReference>
<dbReference type="SMART" id="SM00327">
    <property type="entry name" value="VWA"/>
    <property type="match status" value="1"/>
</dbReference>
<feature type="domain" description="VWFA" evidence="2">
    <location>
        <begin position="280"/>
        <end position="458"/>
    </location>
</feature>
<accession>A0A9Q0AUN3</accession>
<evidence type="ECO:0000259" key="3">
    <source>
        <dbReference type="PROSITE" id="PS51468"/>
    </source>
</evidence>
<keyword evidence="5" id="KW-1185">Reference proteome</keyword>
<evidence type="ECO:0000259" key="2">
    <source>
        <dbReference type="PROSITE" id="PS50234"/>
    </source>
</evidence>
<dbReference type="InterPro" id="IPR002035">
    <property type="entry name" value="VWF_A"/>
</dbReference>
<gene>
    <name evidence="4" type="ORF">JX265_001494</name>
</gene>
<reference evidence="4" key="1">
    <citation type="submission" date="2021-03" db="EMBL/GenBank/DDBJ databases">
        <title>Revisited historic fungal species revealed as producer of novel bioactive compounds through whole genome sequencing and comparative genomics.</title>
        <authorList>
            <person name="Vignolle G.A."/>
            <person name="Hochenegger N."/>
            <person name="Mach R.L."/>
            <person name="Mach-Aigner A.R."/>
            <person name="Javad Rahimi M."/>
            <person name="Salim K.A."/>
            <person name="Chan C.M."/>
            <person name="Lim L.B.L."/>
            <person name="Cai F."/>
            <person name="Druzhinina I.S."/>
            <person name="U'Ren J.M."/>
            <person name="Derntl C."/>
        </authorList>
    </citation>
    <scope>NUCLEOTIDE SEQUENCE</scope>
    <source>
        <strain evidence="4">TUCIM 5799</strain>
    </source>
</reference>
<dbReference type="Gene3D" id="3.40.50.410">
    <property type="entry name" value="von Willebrand factor, type A domain"/>
    <property type="match status" value="1"/>
</dbReference>
<dbReference type="PROSITE" id="PS50234">
    <property type="entry name" value="VWFA"/>
    <property type="match status" value="1"/>
</dbReference>
<dbReference type="PROSITE" id="PS51468">
    <property type="entry name" value="VIT"/>
    <property type="match status" value="1"/>
</dbReference>
<sequence>MDRISGLCFLDPSSRRVKYLPQVQLDAHTSIISSISRTTLTQTFANFAEHIPEIRYSFPLFDGVTVVEFICTIGERVIRGVVKEKQQAREEYRETIGRRETAGLLEQLPTSADVFTTIIGNIPAGDKVVVQITYLGELKHDAQVDGVRLVIPTAIAPRYGSYPGDLVTSHLQMDGGIRITVDAEASTGSSITSIQSPSHSLAVTLGRTSTEPDATPSLQKASATLALGTAELYKDFILQVKITDAGNPVAILEEHPSIPNQRAIMVTLVPKFQLPAAKPEIVFLCDRSGSMADKIRDLKFALQLFIKSLDEGVKFNICSFGSKHSFLWQQSRTYNKASMDEAMNHIETFAVDFGGTEMYAPLEEAFTRRYKDTNVEVFLLTDGEIWGHHQLFDLINKNVAASNGAIRVFSLGIGSNVGHALIEGVARAGNGFSQSVADNEEMGSKVIRMLKGALYPHVKDYSLEVEYESVLESVDDDFEVVDRVVDEPVLPSLTSTEPSVDSTTKPTISLFDHSIDLDHDSTSGVKRGRYSHLPHIETPKQLQAPFTIPPLFPFNRTTVYLLMSEESAQRKPKSVILRGTSDHGPLELQIAVNVLATKGETIHQLAAKKVVTELEQGRGWIYHARESGEQSGLIEATYPGLFPDMAKREAVRLGVQYQVGGMWCSFVATGSDYVPKKPRPTEAKLGRTRRAAGMYKDISYYDLAETMMCDLGNVRPESLALMSSKHEPRRVQPDFSETEPAGDLQEEDQLSETKYQALVNMQNFEGYWEWNHGLVSNMGWKADKIQPVAMQKLSDDAKDEKIVATACAIAWLRKGMAAKEDSWELLVKKAVAWMEARLGQWLAAEVICIVGDLI</sequence>
<dbReference type="InterPro" id="IPR013694">
    <property type="entry name" value="VIT"/>
</dbReference>
<name>A0A9Q0AUN3_9PEZI</name>
<dbReference type="Proteomes" id="UP000829685">
    <property type="component" value="Unassembled WGS sequence"/>
</dbReference>
<comment type="caution">
    <text evidence="4">The sequence shown here is derived from an EMBL/GenBank/DDBJ whole genome shotgun (WGS) entry which is preliminary data.</text>
</comment>
<dbReference type="InterPro" id="IPR036465">
    <property type="entry name" value="vWFA_dom_sf"/>
</dbReference>